<evidence type="ECO:0000313" key="6">
    <source>
        <dbReference type="EMBL" id="MBO0656315.1"/>
    </source>
</evidence>
<dbReference type="PROSITE" id="PS51683">
    <property type="entry name" value="SAM_OMT_II"/>
    <property type="match status" value="1"/>
</dbReference>
<dbReference type="PANTHER" id="PTHR43712">
    <property type="entry name" value="PUTATIVE (AFU_ORTHOLOGUE AFUA_4G14580)-RELATED"/>
    <property type="match status" value="1"/>
</dbReference>
<dbReference type="Pfam" id="PF08100">
    <property type="entry name" value="Dimerisation"/>
    <property type="match status" value="1"/>
</dbReference>
<keyword evidence="7" id="KW-1185">Reference proteome</keyword>
<keyword evidence="2" id="KW-0808">Transferase</keyword>
<proteinExistence type="predicted"/>
<dbReference type="InterPro" id="IPR012967">
    <property type="entry name" value="COMT_dimerisation"/>
</dbReference>
<evidence type="ECO:0000313" key="7">
    <source>
        <dbReference type="Proteomes" id="UP000664781"/>
    </source>
</evidence>
<evidence type="ECO:0000256" key="1">
    <source>
        <dbReference type="ARBA" id="ARBA00022603"/>
    </source>
</evidence>
<sequence>MGILFGHWQTKLLLTAMDADLFTHLSGSPATADELAARLGYRMPGAESFFVGLVGLGLLETDGGRYANGPAAEQHLVRGRPGFMGGYLQFCQRELNPAWDGLGEALRTGEPQNRAAREGNPYHSLYEDKPATDLFLDSMDMFNSGIAAHLADLDWSRWTSFVDVGGARGNIAHELVSRHPHLTGTVFDLPPLEPSFAAHMAGLGGTAAVSFHGGDFFADPPPEADVLVFGHVLHNWGPEDRLRLLRSAHRAVRPGGAVIVYDPMVGDAVPSLYATLASLSMLVWSNGGREYSVDECHAWLKETGFRPETVALPDGVNEVLVVAHKDS</sequence>
<dbReference type="InterPro" id="IPR036388">
    <property type="entry name" value="WH-like_DNA-bd_sf"/>
</dbReference>
<dbReference type="SUPFAM" id="SSF53335">
    <property type="entry name" value="S-adenosyl-L-methionine-dependent methyltransferases"/>
    <property type="match status" value="1"/>
</dbReference>
<dbReference type="Proteomes" id="UP000664781">
    <property type="component" value="Unassembled WGS sequence"/>
</dbReference>
<dbReference type="GO" id="GO:0008171">
    <property type="term" value="F:O-methyltransferase activity"/>
    <property type="evidence" value="ECO:0007669"/>
    <property type="project" value="InterPro"/>
</dbReference>
<dbReference type="CDD" id="cd02440">
    <property type="entry name" value="AdoMet_MTases"/>
    <property type="match status" value="1"/>
</dbReference>
<comment type="caution">
    <text evidence="6">The sequence shown here is derived from an EMBL/GenBank/DDBJ whole genome shotgun (WGS) entry which is preliminary data.</text>
</comment>
<dbReference type="GO" id="GO:0046983">
    <property type="term" value="F:protein dimerization activity"/>
    <property type="evidence" value="ECO:0007669"/>
    <property type="project" value="InterPro"/>
</dbReference>
<dbReference type="Gene3D" id="1.10.10.10">
    <property type="entry name" value="Winged helix-like DNA-binding domain superfamily/Winged helix DNA-binding domain"/>
    <property type="match status" value="1"/>
</dbReference>
<gene>
    <name evidence="6" type="ORF">J1792_27145</name>
</gene>
<evidence type="ECO:0000259" key="4">
    <source>
        <dbReference type="Pfam" id="PF00891"/>
    </source>
</evidence>
<dbReference type="InterPro" id="IPR029063">
    <property type="entry name" value="SAM-dependent_MTases_sf"/>
</dbReference>
<reference evidence="6" key="1">
    <citation type="submission" date="2021-03" db="EMBL/GenBank/DDBJ databases">
        <title>Streptomyces strains.</title>
        <authorList>
            <person name="Lund M.B."/>
            <person name="Toerring T."/>
        </authorList>
    </citation>
    <scope>NUCLEOTIDE SEQUENCE</scope>
    <source>
        <strain evidence="6">JCM 4242</strain>
    </source>
</reference>
<dbReference type="SUPFAM" id="SSF46785">
    <property type="entry name" value="Winged helix' DNA-binding domain"/>
    <property type="match status" value="1"/>
</dbReference>
<dbReference type="InterPro" id="IPR016461">
    <property type="entry name" value="COMT-like"/>
</dbReference>
<evidence type="ECO:0000256" key="3">
    <source>
        <dbReference type="ARBA" id="ARBA00022691"/>
    </source>
</evidence>
<dbReference type="AlphaFoldDB" id="A0A939FQJ5"/>
<feature type="domain" description="O-methyltransferase dimerisation" evidence="5">
    <location>
        <begin position="2"/>
        <end position="77"/>
    </location>
</feature>
<dbReference type="InterPro" id="IPR001077">
    <property type="entry name" value="COMT_C"/>
</dbReference>
<dbReference type="GO" id="GO:0032259">
    <property type="term" value="P:methylation"/>
    <property type="evidence" value="ECO:0007669"/>
    <property type="project" value="UniProtKB-KW"/>
</dbReference>
<accession>A0A939FQJ5</accession>
<dbReference type="InterPro" id="IPR036390">
    <property type="entry name" value="WH_DNA-bd_sf"/>
</dbReference>
<keyword evidence="1 6" id="KW-0489">Methyltransferase</keyword>
<name>A0A939FQJ5_9ACTN</name>
<dbReference type="Gene3D" id="3.40.50.150">
    <property type="entry name" value="Vaccinia Virus protein VP39"/>
    <property type="match status" value="1"/>
</dbReference>
<keyword evidence="3" id="KW-0949">S-adenosyl-L-methionine</keyword>
<dbReference type="PANTHER" id="PTHR43712:SF2">
    <property type="entry name" value="O-METHYLTRANSFERASE CICE"/>
    <property type="match status" value="1"/>
</dbReference>
<evidence type="ECO:0000256" key="2">
    <source>
        <dbReference type="ARBA" id="ARBA00022679"/>
    </source>
</evidence>
<feature type="domain" description="O-methyltransferase C-terminal" evidence="4">
    <location>
        <begin position="99"/>
        <end position="306"/>
    </location>
</feature>
<evidence type="ECO:0000259" key="5">
    <source>
        <dbReference type="Pfam" id="PF08100"/>
    </source>
</evidence>
<protein>
    <submittedName>
        <fullName evidence="6">Methyltransferase</fullName>
    </submittedName>
</protein>
<dbReference type="Pfam" id="PF00891">
    <property type="entry name" value="Methyltransf_2"/>
    <property type="match status" value="1"/>
</dbReference>
<organism evidence="6 7">
    <name type="scientific">Streptomyces triculaminicus</name>
    <dbReference type="NCBI Taxonomy" id="2816232"/>
    <lineage>
        <taxon>Bacteria</taxon>
        <taxon>Bacillati</taxon>
        <taxon>Actinomycetota</taxon>
        <taxon>Actinomycetes</taxon>
        <taxon>Kitasatosporales</taxon>
        <taxon>Streptomycetaceae</taxon>
        <taxon>Streptomyces</taxon>
    </lineage>
</organism>
<dbReference type="EMBL" id="JAFMOF010000004">
    <property type="protein sequence ID" value="MBO0656315.1"/>
    <property type="molecule type" value="Genomic_DNA"/>
</dbReference>